<proteinExistence type="inferred from homology"/>
<organism evidence="9 10">
    <name type="scientific">Zasmidium cellare</name>
    <name type="common">Wine cellar mold</name>
    <name type="synonym">Racodium cellare</name>
    <dbReference type="NCBI Taxonomy" id="395010"/>
    <lineage>
        <taxon>Eukaryota</taxon>
        <taxon>Fungi</taxon>
        <taxon>Dikarya</taxon>
        <taxon>Ascomycota</taxon>
        <taxon>Pezizomycotina</taxon>
        <taxon>Dothideomycetes</taxon>
        <taxon>Dothideomycetidae</taxon>
        <taxon>Mycosphaerellales</taxon>
        <taxon>Mycosphaerellaceae</taxon>
        <taxon>Zasmidium</taxon>
    </lineage>
</organism>
<keyword evidence="5" id="KW-0833">Ubl conjugation pathway</keyword>
<evidence type="ECO:0000256" key="3">
    <source>
        <dbReference type="ARBA" id="ARBA00022618"/>
    </source>
</evidence>
<evidence type="ECO:0000256" key="7">
    <source>
        <dbReference type="SAM" id="MobiDB-lite"/>
    </source>
</evidence>
<name>A0ABR0E1M0_ZASCE</name>
<feature type="region of interest" description="Disordered" evidence="7">
    <location>
        <begin position="179"/>
        <end position="198"/>
    </location>
</feature>
<evidence type="ECO:0000256" key="1">
    <source>
        <dbReference type="ARBA" id="ARBA00007450"/>
    </source>
</evidence>
<keyword evidence="4" id="KW-0498">Mitosis</keyword>
<dbReference type="Proteomes" id="UP001305779">
    <property type="component" value="Unassembled WGS sequence"/>
</dbReference>
<evidence type="ECO:0000313" key="10">
    <source>
        <dbReference type="Proteomes" id="UP001305779"/>
    </source>
</evidence>
<evidence type="ECO:0000256" key="5">
    <source>
        <dbReference type="ARBA" id="ARBA00022786"/>
    </source>
</evidence>
<dbReference type="EMBL" id="JAXOVC010000012">
    <property type="protein sequence ID" value="KAK4495316.1"/>
    <property type="molecule type" value="Genomic_DNA"/>
</dbReference>
<reference evidence="9 10" key="1">
    <citation type="journal article" date="2023" name="G3 (Bethesda)">
        <title>A chromosome-level genome assembly of Zasmidium syzygii isolated from banana leaves.</title>
        <authorList>
            <person name="van Westerhoven A.C."/>
            <person name="Mehrabi R."/>
            <person name="Talebi R."/>
            <person name="Steentjes M.B.F."/>
            <person name="Corcolon B."/>
            <person name="Chong P.A."/>
            <person name="Kema G.H.J."/>
            <person name="Seidl M.F."/>
        </authorList>
    </citation>
    <scope>NUCLEOTIDE SEQUENCE [LARGE SCALE GENOMIC DNA]</scope>
    <source>
        <strain evidence="9 10">P124</strain>
    </source>
</reference>
<protein>
    <recommendedName>
        <fullName evidence="2">Anaphase-promoting complex subunit 5</fullName>
    </recommendedName>
</protein>
<evidence type="ECO:0000313" key="9">
    <source>
        <dbReference type="EMBL" id="KAK4495316.1"/>
    </source>
</evidence>
<sequence>MPRYLTPARICSLVLIRQYQSGHTSSESSLRVLDFLATHVTASPENDVEAVSERNKFSSSDISFLAEKLSPWSSKVTGRSMYDILLKGLWALNGLDALHNLINRLNSDGVPFDEEGNPIPSKQITPGAPLGQFIRRCYVEFTRLQFADSQALWNSFLAYRAPTYEDWATKNPDAAKELQETQSLTNVPTLPGRSSADISSEVNSSSSVVDADMLLGFSIYQLQKLGTRVPGDVKAQLGKWIGDQWDSGTQSLHFFMEFFDHWRSGQYNVALESLHRYFDYSLAARTGTDNMRVYYQYALLHLSVLHADFECWDESVDAMNECIATARENQDTACLNFALSWLLYLRHAHPDKSRSSFATISGAVGSGGGEHDEIAFLKQKARDGKHWVLMSNTLLEEAKLEMFSGGSAKRAQEYILQAMYLNVLHDLQNLAPAAALFHGASHDRLGQAQLATRSYELATVVHDVHCSLNDRVRSTCRLALASALSGHYTKAMEMLNGLNPTIRGVLKLEQRIQAFATIVQLRRQLNRGDLEAASYYLNQLRPLRSFSDPEIVFEVNLLEIEFFIKQGSFEEALTKVSERIRESKGRGTDIAQRLHLLVLKSRIYVAGGQAVKGFAVALRATSTAERHLLIPVLHDGLAVLARILIDLAEYATARDLIEATLPQVLESKNVTLTAKMFVTMGEACVGFAGYCCDAGSAEHTRSMRRALELIERGRIAYQRTEDISGMLDCLLMKSKIANWGGDETTAAQADEMYMQLLADR</sequence>
<feature type="domain" description="Anaphase-promoting complex subunit 5" evidence="8">
    <location>
        <begin position="254"/>
        <end position="348"/>
    </location>
</feature>
<dbReference type="Pfam" id="PF12862">
    <property type="entry name" value="ANAPC5"/>
    <property type="match status" value="1"/>
</dbReference>
<dbReference type="InterPro" id="IPR026000">
    <property type="entry name" value="Apc5_dom"/>
</dbReference>
<keyword evidence="10" id="KW-1185">Reference proteome</keyword>
<gene>
    <name evidence="9" type="ORF">PRZ48_013647</name>
</gene>
<keyword evidence="6" id="KW-0131">Cell cycle</keyword>
<evidence type="ECO:0000256" key="2">
    <source>
        <dbReference type="ARBA" id="ARBA00016066"/>
    </source>
</evidence>
<dbReference type="InterPro" id="IPR037679">
    <property type="entry name" value="Apc5"/>
</dbReference>
<comment type="caution">
    <text evidence="9">The sequence shown here is derived from an EMBL/GenBank/DDBJ whole genome shotgun (WGS) entry which is preliminary data.</text>
</comment>
<dbReference type="PANTHER" id="PTHR12830">
    <property type="entry name" value="ANAPHASE-PROMOTING COMPLEX SUBUNIT 5"/>
    <property type="match status" value="1"/>
</dbReference>
<keyword evidence="3" id="KW-0132">Cell division</keyword>
<evidence type="ECO:0000259" key="8">
    <source>
        <dbReference type="Pfam" id="PF12862"/>
    </source>
</evidence>
<accession>A0ABR0E1M0</accession>
<dbReference type="PANTHER" id="PTHR12830:SF9">
    <property type="entry name" value="ANAPHASE-PROMOTING COMPLEX SUBUNIT 5"/>
    <property type="match status" value="1"/>
</dbReference>
<evidence type="ECO:0000256" key="4">
    <source>
        <dbReference type="ARBA" id="ARBA00022776"/>
    </source>
</evidence>
<comment type="similarity">
    <text evidence="1">Belongs to the APC5 family.</text>
</comment>
<evidence type="ECO:0000256" key="6">
    <source>
        <dbReference type="ARBA" id="ARBA00023306"/>
    </source>
</evidence>